<feature type="compositionally biased region" description="Polar residues" evidence="1">
    <location>
        <begin position="28"/>
        <end position="46"/>
    </location>
</feature>
<protein>
    <recommendedName>
        <fullName evidence="5">Lipoprotein</fullName>
    </recommendedName>
</protein>
<dbReference type="EMBL" id="MAUJ01000018">
    <property type="protein sequence ID" value="OCQ18245.1"/>
    <property type="molecule type" value="Genomic_DNA"/>
</dbReference>
<organism evidence="3 4">
    <name type="scientific">Pseudoalteromonas luteoviolacea</name>
    <dbReference type="NCBI Taxonomy" id="43657"/>
    <lineage>
        <taxon>Bacteria</taxon>
        <taxon>Pseudomonadati</taxon>
        <taxon>Pseudomonadota</taxon>
        <taxon>Gammaproteobacteria</taxon>
        <taxon>Alteromonadales</taxon>
        <taxon>Pseudoalteromonadaceae</taxon>
        <taxon>Pseudoalteromonas</taxon>
    </lineage>
</organism>
<evidence type="ECO:0000256" key="1">
    <source>
        <dbReference type="SAM" id="MobiDB-lite"/>
    </source>
</evidence>
<comment type="caution">
    <text evidence="3">The sequence shown here is derived from an EMBL/GenBank/DDBJ whole genome shotgun (WGS) entry which is preliminary data.</text>
</comment>
<feature type="chain" id="PRO_5008645920" description="Lipoprotein" evidence="2">
    <location>
        <begin position="19"/>
        <end position="294"/>
    </location>
</feature>
<dbReference type="PROSITE" id="PS51257">
    <property type="entry name" value="PROKAR_LIPOPROTEIN"/>
    <property type="match status" value="1"/>
</dbReference>
<feature type="signal peptide" evidence="2">
    <location>
        <begin position="1"/>
        <end position="18"/>
    </location>
</feature>
<dbReference type="OrthoDB" id="6306626at2"/>
<sequence length="294" mass="32119">MKQATLALVPLLLLSACGGENDTPLQRGDSSTNPDTPTSQTPSTGQDCGANFSAERSLNKFEFSGVFWQVEGERLQSKPEFRLYADSRSLGATHTISSDKTLCLLAANVFGSINAETWDGDDNASFKKGELYYYAPEFKFKTGLPDITSLTDWRSKGQPETVTQPLESINLTIHYRDKDNNLITLGDPQTNLNPIILSCNQTDFDISLSLQQVANSALATLDPAYCETQTVGNEAQTFCLSAGFSQNLKLDSCKFDLTKVSLPDQRGNKTSVQVSGLLEFAQDNAELTITDIDL</sequence>
<dbReference type="RefSeq" id="WP_065792997.1">
    <property type="nucleotide sequence ID" value="NZ_MAUJ01000018.1"/>
</dbReference>
<name>A0A1C0TJ01_9GAMM</name>
<dbReference type="AlphaFoldDB" id="A0A1C0TJ01"/>
<feature type="region of interest" description="Disordered" evidence="1">
    <location>
        <begin position="22"/>
        <end position="49"/>
    </location>
</feature>
<evidence type="ECO:0000313" key="4">
    <source>
        <dbReference type="Proteomes" id="UP000093366"/>
    </source>
</evidence>
<proteinExistence type="predicted"/>
<evidence type="ECO:0008006" key="5">
    <source>
        <dbReference type="Google" id="ProtNLM"/>
    </source>
</evidence>
<dbReference type="Proteomes" id="UP000093366">
    <property type="component" value="Unassembled WGS sequence"/>
</dbReference>
<accession>A0A1C0TJ01</accession>
<evidence type="ECO:0000313" key="3">
    <source>
        <dbReference type="EMBL" id="OCQ18245.1"/>
    </source>
</evidence>
<gene>
    <name evidence="3" type="ORF">A7985_24325</name>
</gene>
<reference evidence="4" key="1">
    <citation type="submission" date="2016-07" db="EMBL/GenBank/DDBJ databases">
        <authorList>
            <person name="Florea S."/>
            <person name="Webb J.S."/>
            <person name="Jaromczyk J."/>
            <person name="Schardl C.L."/>
        </authorList>
    </citation>
    <scope>NUCLEOTIDE SEQUENCE [LARGE SCALE GENOMIC DNA]</scope>
    <source>
        <strain evidence="4">IPB1</strain>
    </source>
</reference>
<evidence type="ECO:0000256" key="2">
    <source>
        <dbReference type="SAM" id="SignalP"/>
    </source>
</evidence>
<keyword evidence="2" id="KW-0732">Signal</keyword>